<dbReference type="EMBL" id="PDDY01000004">
    <property type="protein sequence ID" value="PEH37955.1"/>
    <property type="molecule type" value="Genomic_DNA"/>
</dbReference>
<reference evidence="7" key="1">
    <citation type="submission" date="2017-09" db="EMBL/GenBank/DDBJ databases">
        <title>FDA dAtabase for Regulatory Grade micrObial Sequences (FDA-ARGOS): Supporting development and validation of Infectious Disease Dx tests.</title>
        <authorList>
            <person name="Minogue T."/>
            <person name="Wolcott M."/>
            <person name="Wasieloski L."/>
            <person name="Aguilar W."/>
            <person name="Moore D."/>
            <person name="Tallon L."/>
            <person name="Sadzewicz L."/>
            <person name="Ott S."/>
            <person name="Zhao X."/>
            <person name="Nagaraj S."/>
            <person name="Vavikolanu K."/>
            <person name="Aluvathingal J."/>
            <person name="Nadendla S."/>
            <person name="Sichtig H."/>
        </authorList>
    </citation>
    <scope>NUCLEOTIDE SEQUENCE [LARGE SCALE GENOMIC DNA]</scope>
    <source>
        <strain evidence="7">FDAARGOS_390</strain>
    </source>
</reference>
<dbReference type="RefSeq" id="WP_046580788.1">
    <property type="nucleotide sequence ID" value="NZ_CADEPX010000005.1"/>
</dbReference>
<dbReference type="InterPro" id="IPR001647">
    <property type="entry name" value="HTH_TetR"/>
</dbReference>
<dbReference type="Proteomes" id="UP000220629">
    <property type="component" value="Unassembled WGS sequence"/>
</dbReference>
<dbReference type="InterPro" id="IPR036271">
    <property type="entry name" value="Tet_transcr_reg_TetR-rel_C_sf"/>
</dbReference>
<evidence type="ECO:0000256" key="1">
    <source>
        <dbReference type="ARBA" id="ARBA00023015"/>
    </source>
</evidence>
<keyword evidence="2 4" id="KW-0238">DNA-binding</keyword>
<feature type="DNA-binding region" description="H-T-H motif" evidence="4">
    <location>
        <begin position="37"/>
        <end position="56"/>
    </location>
</feature>
<accession>A0A0M2QAG6</accession>
<dbReference type="GO" id="GO:0003700">
    <property type="term" value="F:DNA-binding transcription factor activity"/>
    <property type="evidence" value="ECO:0007669"/>
    <property type="project" value="TreeGrafter"/>
</dbReference>
<dbReference type="SUPFAM" id="SSF46689">
    <property type="entry name" value="Homeodomain-like"/>
    <property type="match status" value="1"/>
</dbReference>
<dbReference type="InterPro" id="IPR050109">
    <property type="entry name" value="HTH-type_TetR-like_transc_reg"/>
</dbReference>
<dbReference type="SUPFAM" id="SSF48498">
    <property type="entry name" value="Tetracyclin repressor-like, C-terminal domain"/>
    <property type="match status" value="1"/>
</dbReference>
<gene>
    <name evidence="6" type="ORF">CRM94_26295</name>
</gene>
<evidence type="ECO:0000256" key="2">
    <source>
        <dbReference type="ARBA" id="ARBA00023125"/>
    </source>
</evidence>
<proteinExistence type="predicted"/>
<dbReference type="Pfam" id="PF16859">
    <property type="entry name" value="TetR_C_11"/>
    <property type="match status" value="1"/>
</dbReference>
<keyword evidence="3" id="KW-0804">Transcription</keyword>
<comment type="caution">
    <text evidence="6">The sequence shown here is derived from an EMBL/GenBank/DDBJ whole genome shotgun (WGS) entry which is preliminary data.</text>
</comment>
<name>A0A0M2QAG6_BURGA</name>
<evidence type="ECO:0000313" key="6">
    <source>
        <dbReference type="EMBL" id="PEH37955.1"/>
    </source>
</evidence>
<organism evidence="6 7">
    <name type="scientific">Burkholderia gladioli</name>
    <name type="common">Pseudomonas marginata</name>
    <name type="synonym">Phytomonas marginata</name>
    <dbReference type="NCBI Taxonomy" id="28095"/>
    <lineage>
        <taxon>Bacteria</taxon>
        <taxon>Pseudomonadati</taxon>
        <taxon>Pseudomonadota</taxon>
        <taxon>Betaproteobacteria</taxon>
        <taxon>Burkholderiales</taxon>
        <taxon>Burkholderiaceae</taxon>
        <taxon>Burkholderia</taxon>
    </lineage>
</organism>
<dbReference type="InterPro" id="IPR009057">
    <property type="entry name" value="Homeodomain-like_sf"/>
</dbReference>
<feature type="domain" description="HTH tetR-type" evidence="5">
    <location>
        <begin position="14"/>
        <end position="74"/>
    </location>
</feature>
<dbReference type="InterPro" id="IPR011075">
    <property type="entry name" value="TetR_C"/>
</dbReference>
<protein>
    <submittedName>
        <fullName evidence="6">TetR family transcriptional regulator</fullName>
    </submittedName>
</protein>
<evidence type="ECO:0000256" key="3">
    <source>
        <dbReference type="ARBA" id="ARBA00023163"/>
    </source>
</evidence>
<evidence type="ECO:0000259" key="5">
    <source>
        <dbReference type="PROSITE" id="PS50977"/>
    </source>
</evidence>
<dbReference type="PANTHER" id="PTHR30055">
    <property type="entry name" value="HTH-TYPE TRANSCRIPTIONAL REGULATOR RUTR"/>
    <property type="match status" value="1"/>
</dbReference>
<keyword evidence="1" id="KW-0805">Transcription regulation</keyword>
<dbReference type="Pfam" id="PF00440">
    <property type="entry name" value="TetR_N"/>
    <property type="match status" value="1"/>
</dbReference>
<dbReference type="PROSITE" id="PS50977">
    <property type="entry name" value="HTH_TETR_2"/>
    <property type="match status" value="1"/>
</dbReference>
<dbReference type="GeneID" id="66458410"/>
<evidence type="ECO:0000256" key="4">
    <source>
        <dbReference type="PROSITE-ProRule" id="PRU00335"/>
    </source>
</evidence>
<dbReference type="PANTHER" id="PTHR30055:SF148">
    <property type="entry name" value="TETR-FAMILY TRANSCRIPTIONAL REGULATOR"/>
    <property type="match status" value="1"/>
</dbReference>
<dbReference type="AlphaFoldDB" id="A0A0M2QAG6"/>
<sequence length="188" mass="21035">MTMEKGRAGRARSNATTASVQAAALQLARELGPSRVTIDGIATASGVAKTTIYRRWPNAAAVIMDAFLADIQPHIVYPRGSTPRETFRNVLRDFARALDPSRRELLRHLIGAAQSDPELAREFWEKWIGPRREEGRNALKMAGMSPQEEAVMIDLLFGAFYYRLLMPYAEIDDAYIDLVVRMVIPETA</sequence>
<dbReference type="Gene3D" id="1.10.357.10">
    <property type="entry name" value="Tetracycline Repressor, domain 2"/>
    <property type="match status" value="1"/>
</dbReference>
<dbReference type="GO" id="GO:0000976">
    <property type="term" value="F:transcription cis-regulatory region binding"/>
    <property type="evidence" value="ECO:0007669"/>
    <property type="project" value="TreeGrafter"/>
</dbReference>
<evidence type="ECO:0000313" key="7">
    <source>
        <dbReference type="Proteomes" id="UP000220629"/>
    </source>
</evidence>
<dbReference type="Gene3D" id="1.10.10.60">
    <property type="entry name" value="Homeodomain-like"/>
    <property type="match status" value="1"/>
</dbReference>